<feature type="transmembrane region" description="Helical" evidence="10">
    <location>
        <begin position="1035"/>
        <end position="1055"/>
    </location>
</feature>
<evidence type="ECO:0000313" key="12">
    <source>
        <dbReference type="EMBL" id="ORZ41564.1"/>
    </source>
</evidence>
<dbReference type="InterPro" id="IPR036412">
    <property type="entry name" value="HAD-like_sf"/>
</dbReference>
<dbReference type="InterPro" id="IPR023298">
    <property type="entry name" value="ATPase_P-typ_TM_dom_sf"/>
</dbReference>
<dbReference type="Pfam" id="PF00702">
    <property type="entry name" value="Hydrolase"/>
    <property type="match status" value="1"/>
</dbReference>
<dbReference type="InterPro" id="IPR008250">
    <property type="entry name" value="ATPase_P-typ_transduc_dom_A_sf"/>
</dbReference>
<dbReference type="PRINTS" id="PR00119">
    <property type="entry name" value="CATATPASE"/>
</dbReference>
<dbReference type="Gene3D" id="3.40.50.1000">
    <property type="entry name" value="HAD superfamily/HAD-like"/>
    <property type="match status" value="1"/>
</dbReference>
<dbReference type="GO" id="GO:0036376">
    <property type="term" value="P:sodium ion export across plasma membrane"/>
    <property type="evidence" value="ECO:0007669"/>
    <property type="project" value="TreeGrafter"/>
</dbReference>
<dbReference type="SFLD" id="SFLDG00002">
    <property type="entry name" value="C1.7:_P-type_atpase_like"/>
    <property type="match status" value="1"/>
</dbReference>
<dbReference type="SMART" id="SM00831">
    <property type="entry name" value="Cation_ATPase_N"/>
    <property type="match status" value="1"/>
</dbReference>
<dbReference type="Gene3D" id="2.70.150.10">
    <property type="entry name" value="Calcium-transporting ATPase, cytoplasmic transduction domain A"/>
    <property type="match status" value="1"/>
</dbReference>
<keyword evidence="6" id="KW-1278">Translocase</keyword>
<dbReference type="GO" id="GO:0030007">
    <property type="term" value="P:intracellular potassium ion homeostasis"/>
    <property type="evidence" value="ECO:0007669"/>
    <property type="project" value="TreeGrafter"/>
</dbReference>
<evidence type="ECO:0000256" key="5">
    <source>
        <dbReference type="ARBA" id="ARBA00022840"/>
    </source>
</evidence>
<dbReference type="Gene3D" id="1.20.1110.10">
    <property type="entry name" value="Calcium-transporting ATPase, transmembrane domain"/>
    <property type="match status" value="1"/>
</dbReference>
<dbReference type="SFLD" id="SFLDF00027">
    <property type="entry name" value="p-type_atpase"/>
    <property type="match status" value="1"/>
</dbReference>
<dbReference type="PANTHER" id="PTHR43294:SF21">
    <property type="entry name" value="CATION TRANSPORTING ATPASE"/>
    <property type="match status" value="1"/>
</dbReference>
<dbReference type="GO" id="GO:0005886">
    <property type="term" value="C:plasma membrane"/>
    <property type="evidence" value="ECO:0007669"/>
    <property type="project" value="UniProtKB-SubCell"/>
</dbReference>
<dbReference type="InterPro" id="IPR006068">
    <property type="entry name" value="ATPase_P-typ_cation-transptr_C"/>
</dbReference>
<evidence type="ECO:0000256" key="6">
    <source>
        <dbReference type="ARBA" id="ARBA00022967"/>
    </source>
</evidence>
<keyword evidence="5" id="KW-0067">ATP-binding</keyword>
<evidence type="ECO:0000256" key="7">
    <source>
        <dbReference type="ARBA" id="ARBA00022989"/>
    </source>
</evidence>
<dbReference type="GO" id="GO:0005391">
    <property type="term" value="F:P-type sodium:potassium-exchanging transporter activity"/>
    <property type="evidence" value="ECO:0007669"/>
    <property type="project" value="TreeGrafter"/>
</dbReference>
<dbReference type="Proteomes" id="UP000193411">
    <property type="component" value="Unassembled WGS sequence"/>
</dbReference>
<comment type="caution">
    <text evidence="12">The sequence shown here is derived from an EMBL/GenBank/DDBJ whole genome shotgun (WGS) entry which is preliminary data.</text>
</comment>
<feature type="transmembrane region" description="Helical" evidence="10">
    <location>
        <begin position="910"/>
        <end position="939"/>
    </location>
</feature>
<gene>
    <name evidence="12" type="ORF">BCR44DRAFT_1423068</name>
</gene>
<protein>
    <recommendedName>
        <fullName evidence="11">Cation-transporting P-type ATPase N-terminal domain-containing protein</fullName>
    </recommendedName>
</protein>
<dbReference type="InterPro" id="IPR023214">
    <property type="entry name" value="HAD_sf"/>
</dbReference>
<dbReference type="SFLD" id="SFLDS00003">
    <property type="entry name" value="Haloacid_Dehalogenase"/>
    <property type="match status" value="1"/>
</dbReference>
<sequence>MPLPSLSSILTPHLHLLRDSPASSSRHHHPATMPKYIPPPRGGHSATGPSPDSTIPIQVAFRTLTQEVTLPRPSAKANDLHELSLWFGVSLEKGLDATAVSRRLAKVGPNVLSPPRTDWFRKTMGYLFGGFAAIMWIAAIVTFIAWQPLGGDNPAPANLALAVSILLVIFLQASFTAYQDFTSSRIMSSINSMLPQSTTVTRANGAQSTVPSSGLVPGDLVHLTYGSKVPADLRIISHTGLKVDNSILTGESLPIHCTVEATDDNVLESHNMVFMGTFVTEGQGIGVVIATGDRTVMGQVASLASRTRVTQTTLQREIIRFSIVIGSLAISTALACFAWYMLALRNWYPTFLDLSTFLSTDMGVLVAFTPEGLPIAVTVVLTIVARRMFQQRVLVKNLSVVETLGCCSVLCSDKTGTLTTNQMVVSSAVVGLTTPLAIGGSLRSTTRNTPHPRFDQADMHLPIHARRVQGDATDVAMLRFAHAHVDAGAQAAATAKVMHVPFNSKTKRMVTVLASVAGQVPPEFLKRLAGKQDLAGDEQVLLVKGAPDLLSVHVTRYMDEHGEDVLLDEVAQAKLRKLQEDLSSQGQRVLLIARRVLAGQDKVIGDIADNELMVDNLIAAGDLSLVGLLGIVDPPRPETKDVVNTLRGAGVRVMMVTGDFQLTATAIARECGIVTKQQVHTFEHLDDAVKKECRPLADDELMGRVPIPKLPGSASNAMIRERLRTKAALVLTGANMSDMTDAHWSIACDYEEVVFARTTPEHKLQIVHAFQERGEIVAVTGDGVNDAPALKNAHLGVAMGGGSDVAMAAGDMVLLDSNLASVVVALREGRVVFENLKKVCLYLLPAGSFSELTPVLVNLFLGVPLPLSGFLMIVICVLTDLFVSLALMYEEAESDLLLRPPRRPNRDRMVNAKLLAQAYLFVGMIESILAHMMFFVYMYREWGLSPSHLLFAFDQYTEAALGIPQADLITANNGGQCVYFATLVILQFGNALAARTRYMSMVNQSPLKNPMLFVAMVASLLVAIVFVYLPQFNDIIGTHGIPFVYWLFPIPLAVVERPESVVAKLAW</sequence>
<dbReference type="SUPFAM" id="SSF56784">
    <property type="entry name" value="HAD-like"/>
    <property type="match status" value="1"/>
</dbReference>
<dbReference type="InterPro" id="IPR023299">
    <property type="entry name" value="ATPase_P-typ_cyto_dom_N"/>
</dbReference>
<proteinExistence type="predicted"/>
<dbReference type="GO" id="GO:0005524">
    <property type="term" value="F:ATP binding"/>
    <property type="evidence" value="ECO:0007669"/>
    <property type="project" value="UniProtKB-KW"/>
</dbReference>
<dbReference type="Pfam" id="PF13246">
    <property type="entry name" value="Cation_ATPase"/>
    <property type="match status" value="1"/>
</dbReference>
<keyword evidence="4" id="KW-0547">Nucleotide-binding</keyword>
<dbReference type="GO" id="GO:0016887">
    <property type="term" value="F:ATP hydrolysis activity"/>
    <property type="evidence" value="ECO:0007669"/>
    <property type="project" value="InterPro"/>
</dbReference>
<dbReference type="Gene3D" id="3.40.1110.10">
    <property type="entry name" value="Calcium-transporting ATPase, cytoplasmic domain N"/>
    <property type="match status" value="1"/>
</dbReference>
<evidence type="ECO:0000259" key="11">
    <source>
        <dbReference type="SMART" id="SM00831"/>
    </source>
</evidence>
<dbReference type="PRINTS" id="PR00121">
    <property type="entry name" value="NAKATPASE"/>
</dbReference>
<name>A0A1Y2I5H3_9FUNG</name>
<dbReference type="GO" id="GO:0006883">
    <property type="term" value="P:intracellular sodium ion homeostasis"/>
    <property type="evidence" value="ECO:0007669"/>
    <property type="project" value="TreeGrafter"/>
</dbReference>
<keyword evidence="7 10" id="KW-1133">Transmembrane helix</keyword>
<organism evidence="12 13">
    <name type="scientific">Catenaria anguillulae PL171</name>
    <dbReference type="NCBI Taxonomy" id="765915"/>
    <lineage>
        <taxon>Eukaryota</taxon>
        <taxon>Fungi</taxon>
        <taxon>Fungi incertae sedis</taxon>
        <taxon>Blastocladiomycota</taxon>
        <taxon>Blastocladiomycetes</taxon>
        <taxon>Blastocladiales</taxon>
        <taxon>Catenariaceae</taxon>
        <taxon>Catenaria</taxon>
    </lineage>
</organism>
<dbReference type="InterPro" id="IPR050510">
    <property type="entry name" value="Cation_transp_ATPase_P-type"/>
</dbReference>
<dbReference type="PANTHER" id="PTHR43294">
    <property type="entry name" value="SODIUM/POTASSIUM-TRANSPORTING ATPASE SUBUNIT ALPHA"/>
    <property type="match status" value="1"/>
</dbReference>
<dbReference type="PROSITE" id="PS00154">
    <property type="entry name" value="ATPASE_E1_E2"/>
    <property type="match status" value="1"/>
</dbReference>
<feature type="transmembrane region" description="Helical" evidence="10">
    <location>
        <begin position="318"/>
        <end position="342"/>
    </location>
</feature>
<dbReference type="InterPro" id="IPR001757">
    <property type="entry name" value="P_typ_ATPase"/>
</dbReference>
<evidence type="ECO:0000256" key="2">
    <source>
        <dbReference type="ARBA" id="ARBA00022475"/>
    </source>
</evidence>
<keyword evidence="8 10" id="KW-0472">Membrane</keyword>
<evidence type="ECO:0000256" key="10">
    <source>
        <dbReference type="SAM" id="Phobius"/>
    </source>
</evidence>
<keyword evidence="3 10" id="KW-0812">Transmembrane</keyword>
<dbReference type="InterPro" id="IPR018303">
    <property type="entry name" value="ATPase_P-typ_P_site"/>
</dbReference>
<feature type="domain" description="Cation-transporting P-type ATPase N-terminal" evidence="11">
    <location>
        <begin position="79"/>
        <end position="147"/>
    </location>
</feature>
<feature type="transmembrane region" description="Helical" evidence="10">
    <location>
        <begin position="126"/>
        <end position="146"/>
    </location>
</feature>
<evidence type="ECO:0000313" key="13">
    <source>
        <dbReference type="Proteomes" id="UP000193411"/>
    </source>
</evidence>
<feature type="transmembrane region" description="Helical" evidence="10">
    <location>
        <begin position="867"/>
        <end position="889"/>
    </location>
</feature>
<dbReference type="Pfam" id="PF00689">
    <property type="entry name" value="Cation_ATPase_C"/>
    <property type="match status" value="1"/>
</dbReference>
<dbReference type="NCBIfam" id="TIGR01494">
    <property type="entry name" value="ATPase_P-type"/>
    <property type="match status" value="2"/>
</dbReference>
<evidence type="ECO:0000256" key="4">
    <source>
        <dbReference type="ARBA" id="ARBA00022741"/>
    </source>
</evidence>
<dbReference type="SUPFAM" id="SSF81665">
    <property type="entry name" value="Calcium ATPase, transmembrane domain M"/>
    <property type="match status" value="1"/>
</dbReference>
<dbReference type="GO" id="GO:1990573">
    <property type="term" value="P:potassium ion import across plasma membrane"/>
    <property type="evidence" value="ECO:0007669"/>
    <property type="project" value="TreeGrafter"/>
</dbReference>
<evidence type="ECO:0000256" key="1">
    <source>
        <dbReference type="ARBA" id="ARBA00004651"/>
    </source>
</evidence>
<dbReference type="InterPro" id="IPR059000">
    <property type="entry name" value="ATPase_P-type_domA"/>
</dbReference>
<keyword evidence="13" id="KW-1185">Reference proteome</keyword>
<dbReference type="STRING" id="765915.A0A1Y2I5H3"/>
<evidence type="ECO:0000256" key="3">
    <source>
        <dbReference type="ARBA" id="ARBA00022692"/>
    </source>
</evidence>
<feature type="transmembrane region" description="Helical" evidence="10">
    <location>
        <begin position="158"/>
        <end position="178"/>
    </location>
</feature>
<feature type="transmembrane region" description="Helical" evidence="10">
    <location>
        <begin position="839"/>
        <end position="861"/>
    </location>
</feature>
<accession>A0A1Y2I5H3</accession>
<dbReference type="EMBL" id="MCFL01000001">
    <property type="protein sequence ID" value="ORZ41564.1"/>
    <property type="molecule type" value="Genomic_DNA"/>
</dbReference>
<dbReference type="OrthoDB" id="158672at2759"/>
<dbReference type="InterPro" id="IPR044492">
    <property type="entry name" value="P_typ_ATPase_HD_dom"/>
</dbReference>
<dbReference type="AlphaFoldDB" id="A0A1Y2I5H3"/>
<comment type="subcellular location">
    <subcellularLocation>
        <location evidence="1">Cell membrane</location>
        <topology evidence="1">Multi-pass membrane protein</topology>
    </subcellularLocation>
</comment>
<dbReference type="Pfam" id="PF00690">
    <property type="entry name" value="Cation_ATPase_N"/>
    <property type="match status" value="1"/>
</dbReference>
<feature type="transmembrane region" description="Helical" evidence="10">
    <location>
        <begin position="1010"/>
        <end position="1029"/>
    </location>
</feature>
<dbReference type="InterPro" id="IPR004014">
    <property type="entry name" value="ATPase_P-typ_cation-transptr_N"/>
</dbReference>
<evidence type="ECO:0000256" key="9">
    <source>
        <dbReference type="SAM" id="MobiDB-lite"/>
    </source>
</evidence>
<feature type="transmembrane region" description="Helical" evidence="10">
    <location>
        <begin position="362"/>
        <end position="384"/>
    </location>
</feature>
<feature type="region of interest" description="Disordered" evidence="9">
    <location>
        <begin position="19"/>
        <end position="52"/>
    </location>
</feature>
<keyword evidence="2" id="KW-1003">Cell membrane</keyword>
<dbReference type="Pfam" id="PF00122">
    <property type="entry name" value="E1-E2_ATPase"/>
    <property type="match status" value="1"/>
</dbReference>
<reference evidence="12 13" key="1">
    <citation type="submission" date="2016-07" db="EMBL/GenBank/DDBJ databases">
        <title>Pervasive Adenine N6-methylation of Active Genes in Fungi.</title>
        <authorList>
            <consortium name="DOE Joint Genome Institute"/>
            <person name="Mondo S.J."/>
            <person name="Dannebaum R.O."/>
            <person name="Kuo R.C."/>
            <person name="Labutti K."/>
            <person name="Haridas S."/>
            <person name="Kuo A."/>
            <person name="Salamov A."/>
            <person name="Ahrendt S.R."/>
            <person name="Lipzen A."/>
            <person name="Sullivan W."/>
            <person name="Andreopoulos W.B."/>
            <person name="Clum A."/>
            <person name="Lindquist E."/>
            <person name="Daum C."/>
            <person name="Ramamoorthy G.K."/>
            <person name="Gryganskyi A."/>
            <person name="Culley D."/>
            <person name="Magnuson J.K."/>
            <person name="James T.Y."/>
            <person name="O'Malley M.A."/>
            <person name="Stajich J.E."/>
            <person name="Spatafora J.W."/>
            <person name="Visel A."/>
            <person name="Grigoriev I.V."/>
        </authorList>
    </citation>
    <scope>NUCLEOTIDE SEQUENCE [LARGE SCALE GENOMIC DNA]</scope>
    <source>
        <strain evidence="12 13">PL171</strain>
    </source>
</reference>
<dbReference type="SUPFAM" id="SSF81653">
    <property type="entry name" value="Calcium ATPase, transduction domain A"/>
    <property type="match status" value="1"/>
</dbReference>
<dbReference type="GO" id="GO:1902600">
    <property type="term" value="P:proton transmembrane transport"/>
    <property type="evidence" value="ECO:0007669"/>
    <property type="project" value="TreeGrafter"/>
</dbReference>
<feature type="transmembrane region" description="Helical" evidence="10">
    <location>
        <begin position="978"/>
        <end position="998"/>
    </location>
</feature>
<evidence type="ECO:0000256" key="8">
    <source>
        <dbReference type="ARBA" id="ARBA00023136"/>
    </source>
</evidence>
<dbReference type="SUPFAM" id="SSF81660">
    <property type="entry name" value="Metal cation-transporting ATPase, ATP-binding domain N"/>
    <property type="match status" value="1"/>
</dbReference>